<organism evidence="6 7">
    <name type="scientific">Asparagus officinalis</name>
    <name type="common">Garden asparagus</name>
    <dbReference type="NCBI Taxonomy" id="4686"/>
    <lineage>
        <taxon>Eukaryota</taxon>
        <taxon>Viridiplantae</taxon>
        <taxon>Streptophyta</taxon>
        <taxon>Embryophyta</taxon>
        <taxon>Tracheophyta</taxon>
        <taxon>Spermatophyta</taxon>
        <taxon>Magnoliopsida</taxon>
        <taxon>Liliopsida</taxon>
        <taxon>Asparagales</taxon>
        <taxon>Asparagaceae</taxon>
        <taxon>Asparagoideae</taxon>
        <taxon>Asparagus</taxon>
    </lineage>
</organism>
<dbReference type="InterPro" id="IPR005630">
    <property type="entry name" value="Terpene_synthase_metal-bd"/>
</dbReference>
<dbReference type="PANTHER" id="PTHR31739:SF25">
    <property type="entry name" value="(E,E)-GERANYLLINALOOL SYNTHASE"/>
    <property type="match status" value="1"/>
</dbReference>
<evidence type="ECO:0000313" key="6">
    <source>
        <dbReference type="EMBL" id="ONK77188.1"/>
    </source>
</evidence>
<evidence type="ECO:0000256" key="1">
    <source>
        <dbReference type="ARBA" id="ARBA00001946"/>
    </source>
</evidence>
<gene>
    <name evidence="6" type="ORF">A4U43_C02F4000</name>
</gene>
<evidence type="ECO:0000256" key="3">
    <source>
        <dbReference type="ARBA" id="ARBA00022842"/>
    </source>
</evidence>
<evidence type="ECO:0000259" key="5">
    <source>
        <dbReference type="Pfam" id="PF03936"/>
    </source>
</evidence>
<dbReference type="GO" id="GO:0016102">
    <property type="term" value="P:diterpenoid biosynthetic process"/>
    <property type="evidence" value="ECO:0007669"/>
    <property type="project" value="TreeGrafter"/>
</dbReference>
<dbReference type="PANTHER" id="PTHR31739">
    <property type="entry name" value="ENT-COPALYL DIPHOSPHATE SYNTHASE, CHLOROPLASTIC"/>
    <property type="match status" value="1"/>
</dbReference>
<protein>
    <recommendedName>
        <fullName evidence="5">Terpene synthase metal-binding domain-containing protein</fullName>
    </recommendedName>
</protein>
<feature type="domain" description="Terpene synthase metal-binding" evidence="5">
    <location>
        <begin position="126"/>
        <end position="357"/>
    </location>
</feature>
<dbReference type="GO" id="GO:0010333">
    <property type="term" value="F:terpene synthase activity"/>
    <property type="evidence" value="ECO:0007669"/>
    <property type="project" value="InterPro"/>
</dbReference>
<proteinExistence type="predicted"/>
<dbReference type="InterPro" id="IPR008930">
    <property type="entry name" value="Terpenoid_cyclase/PrenylTrfase"/>
</dbReference>
<dbReference type="Gene3D" id="1.10.600.10">
    <property type="entry name" value="Farnesyl Diphosphate Synthase"/>
    <property type="match status" value="1"/>
</dbReference>
<name>A0A5P1FFR0_ASPOF</name>
<dbReference type="Gramene" id="ONK77188">
    <property type="protein sequence ID" value="ONK77188"/>
    <property type="gene ID" value="A4U43_C02F4000"/>
</dbReference>
<dbReference type="Gene3D" id="1.50.10.130">
    <property type="entry name" value="Terpene synthase, N-terminal domain"/>
    <property type="match status" value="1"/>
</dbReference>
<dbReference type="SUPFAM" id="SSF48239">
    <property type="entry name" value="Terpenoid cyclases/Protein prenyltransferases"/>
    <property type="match status" value="1"/>
</dbReference>
<dbReference type="Pfam" id="PF03936">
    <property type="entry name" value="Terpene_synth_C"/>
    <property type="match status" value="1"/>
</dbReference>
<dbReference type="OMA" id="XGSSSKE"/>
<sequence>MIASDGIDGVLNLYRCSQIGFPYESEIIGAAQSFSSRGLAQILSNENLFHLLDSRQREEIKFALAFPRRCLLSRMEARSIVRRLWPSSGLRRKCLELACVDLEALQKDYQNEMYALERWLDEQRFEESAFPRKRLPKLFIGAAMSMFEPQFSSYRTTFTKISCLIATMDDLFDLPTSNYEGLCHLRDAFQRWDASPVENLPQHKAIFKSFQQNLTEIAATARTIQGRNVLPYIKEAWQDVLDVFLIEAEWRISRHIPSFEEYLPVAVTSSTAIASLSTFILILGMPITDETLRFIGKDSRLLYLASLASRLTNDVVTSASEEAEGKLFNAARCHLKDDGNCTREDAVVTVKEMIDASFRELEHEMFRCRGNVPEECIRAVLGWVQAMCISYRKLDGYKSMKDTEYEELVKDYIGS</sequence>
<feature type="coiled-coil region" evidence="4">
    <location>
        <begin position="92"/>
        <end position="122"/>
    </location>
</feature>
<dbReference type="GO" id="GO:0000287">
    <property type="term" value="F:magnesium ion binding"/>
    <property type="evidence" value="ECO:0007669"/>
    <property type="project" value="InterPro"/>
</dbReference>
<reference evidence="7" key="1">
    <citation type="journal article" date="2017" name="Nat. Commun.">
        <title>The asparagus genome sheds light on the origin and evolution of a young Y chromosome.</title>
        <authorList>
            <person name="Harkess A."/>
            <person name="Zhou J."/>
            <person name="Xu C."/>
            <person name="Bowers J.E."/>
            <person name="Van der Hulst R."/>
            <person name="Ayyampalayam S."/>
            <person name="Mercati F."/>
            <person name="Riccardi P."/>
            <person name="McKain M.R."/>
            <person name="Kakrana A."/>
            <person name="Tang H."/>
            <person name="Ray J."/>
            <person name="Groenendijk J."/>
            <person name="Arikit S."/>
            <person name="Mathioni S.M."/>
            <person name="Nakano M."/>
            <person name="Shan H."/>
            <person name="Telgmann-Rauber A."/>
            <person name="Kanno A."/>
            <person name="Yue Z."/>
            <person name="Chen H."/>
            <person name="Li W."/>
            <person name="Chen Y."/>
            <person name="Xu X."/>
            <person name="Zhang Y."/>
            <person name="Luo S."/>
            <person name="Chen H."/>
            <person name="Gao J."/>
            <person name="Mao Z."/>
            <person name="Pires J.C."/>
            <person name="Luo M."/>
            <person name="Kudrna D."/>
            <person name="Wing R.A."/>
            <person name="Meyers B.C."/>
            <person name="Yi K."/>
            <person name="Kong H."/>
            <person name="Lavrijsen P."/>
            <person name="Sunseri F."/>
            <person name="Falavigna A."/>
            <person name="Ye Y."/>
            <person name="Leebens-Mack J.H."/>
            <person name="Chen G."/>
        </authorList>
    </citation>
    <scope>NUCLEOTIDE SEQUENCE [LARGE SCALE GENOMIC DNA]</scope>
    <source>
        <strain evidence="7">cv. DH0086</strain>
    </source>
</reference>
<dbReference type="AlphaFoldDB" id="A0A5P1FFR0"/>
<evidence type="ECO:0000256" key="2">
    <source>
        <dbReference type="ARBA" id="ARBA00022723"/>
    </source>
</evidence>
<keyword evidence="7" id="KW-1185">Reference proteome</keyword>
<keyword evidence="4" id="KW-0175">Coiled coil</keyword>
<dbReference type="InterPro" id="IPR050148">
    <property type="entry name" value="Terpene_synthase-like"/>
</dbReference>
<dbReference type="SUPFAM" id="SSF48576">
    <property type="entry name" value="Terpenoid synthases"/>
    <property type="match status" value="1"/>
</dbReference>
<accession>A0A5P1FFR0</accession>
<dbReference type="Proteomes" id="UP000243459">
    <property type="component" value="Chromosome 2"/>
</dbReference>
<keyword evidence="3" id="KW-0460">Magnesium</keyword>
<evidence type="ECO:0000256" key="4">
    <source>
        <dbReference type="SAM" id="Coils"/>
    </source>
</evidence>
<keyword evidence="2" id="KW-0479">Metal-binding</keyword>
<dbReference type="InterPro" id="IPR008949">
    <property type="entry name" value="Isoprenoid_synthase_dom_sf"/>
</dbReference>
<evidence type="ECO:0000313" key="7">
    <source>
        <dbReference type="Proteomes" id="UP000243459"/>
    </source>
</evidence>
<dbReference type="EMBL" id="CM007382">
    <property type="protein sequence ID" value="ONK77188.1"/>
    <property type="molecule type" value="Genomic_DNA"/>
</dbReference>
<comment type="cofactor">
    <cofactor evidence="1">
        <name>Mg(2+)</name>
        <dbReference type="ChEBI" id="CHEBI:18420"/>
    </cofactor>
</comment>
<dbReference type="InterPro" id="IPR036965">
    <property type="entry name" value="Terpene_synth_N_sf"/>
</dbReference>